<dbReference type="Proteomes" id="UP001595823">
    <property type="component" value="Unassembled WGS sequence"/>
</dbReference>
<keyword evidence="2" id="KW-1185">Reference proteome</keyword>
<proteinExistence type="predicted"/>
<sequence length="107" mass="11347">MTSITDPTMRIGTETFKVQVQLPDAVLKPLSTEERHGTATIHTAPLTAALANAINEDNGFELEYSAASDALAILDIDVESQVEEGDTEIVCLAPGGGWPKLAARPID</sequence>
<evidence type="ECO:0000313" key="1">
    <source>
        <dbReference type="EMBL" id="MFC4337657.1"/>
    </source>
</evidence>
<protein>
    <submittedName>
        <fullName evidence="1">Uncharacterized protein</fullName>
    </submittedName>
</protein>
<evidence type="ECO:0000313" key="2">
    <source>
        <dbReference type="Proteomes" id="UP001595823"/>
    </source>
</evidence>
<dbReference type="EMBL" id="JBHSDK010000049">
    <property type="protein sequence ID" value="MFC4337657.1"/>
    <property type="molecule type" value="Genomic_DNA"/>
</dbReference>
<accession>A0ABV8U4A1</accession>
<dbReference type="RefSeq" id="WP_380624864.1">
    <property type="nucleotide sequence ID" value="NZ_JBHSDK010000049.1"/>
</dbReference>
<name>A0ABV8U4A1_9ACTN</name>
<gene>
    <name evidence="1" type="ORF">ACFPET_20890</name>
</gene>
<reference evidence="2" key="1">
    <citation type="journal article" date="2019" name="Int. J. Syst. Evol. Microbiol.">
        <title>The Global Catalogue of Microorganisms (GCM) 10K type strain sequencing project: providing services to taxonomists for standard genome sequencing and annotation.</title>
        <authorList>
            <consortium name="The Broad Institute Genomics Platform"/>
            <consortium name="The Broad Institute Genome Sequencing Center for Infectious Disease"/>
            <person name="Wu L."/>
            <person name="Ma J."/>
        </authorList>
    </citation>
    <scope>NUCLEOTIDE SEQUENCE [LARGE SCALE GENOMIC DNA]</scope>
    <source>
        <strain evidence="2">IBRC-M 10908</strain>
    </source>
</reference>
<comment type="caution">
    <text evidence="1">The sequence shown here is derived from an EMBL/GenBank/DDBJ whole genome shotgun (WGS) entry which is preliminary data.</text>
</comment>
<organism evidence="1 2">
    <name type="scientific">Salininema proteolyticum</name>
    <dbReference type="NCBI Taxonomy" id="1607685"/>
    <lineage>
        <taxon>Bacteria</taxon>
        <taxon>Bacillati</taxon>
        <taxon>Actinomycetota</taxon>
        <taxon>Actinomycetes</taxon>
        <taxon>Glycomycetales</taxon>
        <taxon>Glycomycetaceae</taxon>
        <taxon>Salininema</taxon>
    </lineage>
</organism>